<dbReference type="Pfam" id="PF05504">
    <property type="entry name" value="Spore_GerAC"/>
    <property type="match status" value="1"/>
</dbReference>
<dbReference type="Gene3D" id="3.30.300.210">
    <property type="entry name" value="Nutrient germinant receptor protein C, domain 3"/>
    <property type="match status" value="1"/>
</dbReference>
<dbReference type="PANTHER" id="PTHR35789:SF1">
    <property type="entry name" value="SPORE GERMINATION PROTEIN B3"/>
    <property type="match status" value="1"/>
</dbReference>
<dbReference type="OrthoDB" id="2380468at2"/>
<keyword evidence="11" id="KW-1185">Reference proteome</keyword>
<proteinExistence type="inferred from homology"/>
<comment type="subcellular location">
    <subcellularLocation>
        <location evidence="1">Membrane</location>
        <topology evidence="1">Lipid-anchor</topology>
    </subcellularLocation>
</comment>
<name>A0A511UWG4_9BACI</name>
<reference evidence="10 11" key="1">
    <citation type="submission" date="2019-07" db="EMBL/GenBank/DDBJ databases">
        <title>Whole genome shotgun sequence of Cerasibacillus quisquiliarum NBRC 102429.</title>
        <authorList>
            <person name="Hosoyama A."/>
            <person name="Uohara A."/>
            <person name="Ohji S."/>
            <person name="Ichikawa N."/>
        </authorList>
    </citation>
    <scope>NUCLEOTIDE SEQUENCE [LARGE SCALE GENOMIC DNA]</scope>
    <source>
        <strain evidence="10 11">NBRC 102429</strain>
    </source>
</reference>
<keyword evidence="5" id="KW-0472">Membrane</keyword>
<evidence type="ECO:0000259" key="8">
    <source>
        <dbReference type="Pfam" id="PF05504"/>
    </source>
</evidence>
<evidence type="ECO:0000256" key="3">
    <source>
        <dbReference type="ARBA" id="ARBA00022544"/>
    </source>
</evidence>
<organism evidence="10 11">
    <name type="scientific">Cerasibacillus quisquiliarum</name>
    <dbReference type="NCBI Taxonomy" id="227865"/>
    <lineage>
        <taxon>Bacteria</taxon>
        <taxon>Bacillati</taxon>
        <taxon>Bacillota</taxon>
        <taxon>Bacilli</taxon>
        <taxon>Bacillales</taxon>
        <taxon>Bacillaceae</taxon>
        <taxon>Cerasibacillus</taxon>
    </lineage>
</organism>
<dbReference type="PANTHER" id="PTHR35789">
    <property type="entry name" value="SPORE GERMINATION PROTEIN B3"/>
    <property type="match status" value="1"/>
</dbReference>
<evidence type="ECO:0000256" key="1">
    <source>
        <dbReference type="ARBA" id="ARBA00004635"/>
    </source>
</evidence>
<dbReference type="RefSeq" id="WP_146936664.1">
    <property type="nucleotide sequence ID" value="NZ_BJXW01000011.1"/>
</dbReference>
<dbReference type="NCBIfam" id="TIGR02887">
    <property type="entry name" value="spore_ger_x_C"/>
    <property type="match status" value="1"/>
</dbReference>
<evidence type="ECO:0000259" key="9">
    <source>
        <dbReference type="Pfam" id="PF25198"/>
    </source>
</evidence>
<dbReference type="Pfam" id="PF25198">
    <property type="entry name" value="Spore_GerAC_N"/>
    <property type="match status" value="1"/>
</dbReference>
<feature type="domain" description="Spore germination protein N-terminal" evidence="9">
    <location>
        <begin position="21"/>
        <end position="196"/>
    </location>
</feature>
<dbReference type="Proteomes" id="UP000321491">
    <property type="component" value="Unassembled WGS sequence"/>
</dbReference>
<dbReference type="InterPro" id="IPR057336">
    <property type="entry name" value="GerAC_N"/>
</dbReference>
<dbReference type="InterPro" id="IPR038501">
    <property type="entry name" value="Spore_GerAC_C_sf"/>
</dbReference>
<dbReference type="PROSITE" id="PS51257">
    <property type="entry name" value="PROKAR_LIPOPROTEIN"/>
    <property type="match status" value="1"/>
</dbReference>
<dbReference type="GO" id="GO:0016020">
    <property type="term" value="C:membrane"/>
    <property type="evidence" value="ECO:0007669"/>
    <property type="project" value="UniProtKB-SubCell"/>
</dbReference>
<evidence type="ECO:0000256" key="2">
    <source>
        <dbReference type="ARBA" id="ARBA00007886"/>
    </source>
</evidence>
<evidence type="ECO:0000256" key="7">
    <source>
        <dbReference type="ARBA" id="ARBA00023288"/>
    </source>
</evidence>
<sequence>MRKVSLYLVCLCVVLLSGCWDKHEPERMLYVHGLGIDYKDGKYEVYAQVINLSNVAKSEEPKTEIVQAEVGYASGNTLEDAVFNLYRSADERISWGHLTYIVFSKNVLEEDQFNASIDVFIRFAETRYRIWVYSTQEDIKDVLLTIPITSTTLTLSKLSDPMNSFKQESFVEPVDIRRLIIGLDEPNHEMIIPTINVLYNWETVERIPRTAHLAGVGIITPDKFKGFILNEEARGIKWMNNHTRRGTVSFLLDKSDENSITSATLNDVKVKVTPIVENDVVYFDIDVKVQAVVSTVTEKVSDAEFQEHIANTVKSEILMTYEEALNKDIDIFRLSEHVYRKHIKDWKRLQKDGKVELTKDSIRSLNVTVTKLKIGRKSLQKTIK</sequence>
<evidence type="ECO:0000256" key="5">
    <source>
        <dbReference type="ARBA" id="ARBA00023136"/>
    </source>
</evidence>
<evidence type="ECO:0000256" key="4">
    <source>
        <dbReference type="ARBA" id="ARBA00022729"/>
    </source>
</evidence>
<dbReference type="InterPro" id="IPR008844">
    <property type="entry name" value="Spore_GerAC-like"/>
</dbReference>
<feature type="domain" description="Spore germination GerAC-like C-terminal" evidence="8">
    <location>
        <begin position="215"/>
        <end position="352"/>
    </location>
</feature>
<dbReference type="AlphaFoldDB" id="A0A511UWG4"/>
<dbReference type="InterPro" id="IPR046953">
    <property type="entry name" value="Spore_GerAC-like_C"/>
</dbReference>
<comment type="similarity">
    <text evidence="2">Belongs to the GerABKC lipoprotein family.</text>
</comment>
<evidence type="ECO:0000313" key="10">
    <source>
        <dbReference type="EMBL" id="GEN30924.1"/>
    </source>
</evidence>
<evidence type="ECO:0000313" key="11">
    <source>
        <dbReference type="Proteomes" id="UP000321491"/>
    </source>
</evidence>
<evidence type="ECO:0000256" key="6">
    <source>
        <dbReference type="ARBA" id="ARBA00023139"/>
    </source>
</evidence>
<keyword evidence="3" id="KW-0309">Germination</keyword>
<keyword evidence="4" id="KW-0732">Signal</keyword>
<gene>
    <name evidence="10" type="ORF">CQU01_11620</name>
</gene>
<keyword evidence="6" id="KW-0564">Palmitate</keyword>
<accession>A0A511UWG4</accession>
<comment type="caution">
    <text evidence="10">The sequence shown here is derived from an EMBL/GenBank/DDBJ whole genome shotgun (WGS) entry which is preliminary data.</text>
</comment>
<keyword evidence="7" id="KW-0449">Lipoprotein</keyword>
<dbReference type="GO" id="GO:0009847">
    <property type="term" value="P:spore germination"/>
    <property type="evidence" value="ECO:0007669"/>
    <property type="project" value="InterPro"/>
</dbReference>
<dbReference type="EMBL" id="BJXW01000011">
    <property type="protein sequence ID" value="GEN30924.1"/>
    <property type="molecule type" value="Genomic_DNA"/>
</dbReference>
<protein>
    <submittedName>
        <fullName evidence="10">Germination protein GerC</fullName>
    </submittedName>
</protein>